<dbReference type="AlphaFoldDB" id="A0A7S0T4G8"/>
<dbReference type="InterPro" id="IPR015943">
    <property type="entry name" value="WD40/YVTN_repeat-like_dom_sf"/>
</dbReference>
<feature type="region of interest" description="Disordered" evidence="1">
    <location>
        <begin position="89"/>
        <end position="114"/>
    </location>
</feature>
<protein>
    <submittedName>
        <fullName evidence="2">Uncharacterized protein</fullName>
    </submittedName>
</protein>
<feature type="compositionally biased region" description="Acidic residues" evidence="1">
    <location>
        <begin position="102"/>
        <end position="114"/>
    </location>
</feature>
<name>A0A7S0T4G8_9CHLO</name>
<dbReference type="InterPro" id="IPR036322">
    <property type="entry name" value="WD40_repeat_dom_sf"/>
</dbReference>
<sequence>MPVAECAAHVAGTGSGAVGDIVQTSGGRVVTAGADGHIAVLDPRRGFERVAHLPCGDFVYTLAAAGPLALVGTGSGHVHVVDAEGLGQVRKVGGSNPAGDDGGGEEGDTASDEGFGEPRILYSLGANQAAVRFVAPTANGMIAAGDDGTAIVYGF</sequence>
<evidence type="ECO:0000313" key="2">
    <source>
        <dbReference type="EMBL" id="CAD8723853.1"/>
    </source>
</evidence>
<evidence type="ECO:0000256" key="1">
    <source>
        <dbReference type="SAM" id="MobiDB-lite"/>
    </source>
</evidence>
<dbReference type="EMBL" id="HBFC01038881">
    <property type="protein sequence ID" value="CAD8723853.1"/>
    <property type="molecule type" value="Transcribed_RNA"/>
</dbReference>
<organism evidence="2">
    <name type="scientific">Mantoniella antarctica</name>
    <dbReference type="NCBI Taxonomy" id="81844"/>
    <lineage>
        <taxon>Eukaryota</taxon>
        <taxon>Viridiplantae</taxon>
        <taxon>Chlorophyta</taxon>
        <taxon>Mamiellophyceae</taxon>
        <taxon>Mamiellales</taxon>
        <taxon>Mamiellaceae</taxon>
        <taxon>Mantoniella</taxon>
    </lineage>
</organism>
<dbReference type="Gene3D" id="2.130.10.10">
    <property type="entry name" value="YVTN repeat-like/Quinoprotein amine dehydrogenase"/>
    <property type="match status" value="1"/>
</dbReference>
<dbReference type="SUPFAM" id="SSF50978">
    <property type="entry name" value="WD40 repeat-like"/>
    <property type="match status" value="1"/>
</dbReference>
<proteinExistence type="predicted"/>
<accession>A0A7S0T4G8</accession>
<gene>
    <name evidence="2" type="ORF">MANT1106_LOCUS23069</name>
</gene>
<reference evidence="2" key="1">
    <citation type="submission" date="2021-01" db="EMBL/GenBank/DDBJ databases">
        <authorList>
            <person name="Corre E."/>
            <person name="Pelletier E."/>
            <person name="Niang G."/>
            <person name="Scheremetjew M."/>
            <person name="Finn R."/>
            <person name="Kale V."/>
            <person name="Holt S."/>
            <person name="Cochrane G."/>
            <person name="Meng A."/>
            <person name="Brown T."/>
            <person name="Cohen L."/>
        </authorList>
    </citation>
    <scope>NUCLEOTIDE SEQUENCE</scope>
    <source>
        <strain evidence="2">SL-175</strain>
    </source>
</reference>